<evidence type="ECO:0000313" key="1">
    <source>
        <dbReference type="EMBL" id="OSJ29546.1"/>
    </source>
</evidence>
<dbReference type="EMBL" id="NAFL01000265">
    <property type="protein sequence ID" value="OSJ29546.1"/>
    <property type="molecule type" value="Genomic_DNA"/>
</dbReference>
<sequence length="63" mass="7041">MRDYQAALEKLRKDAAEAALIRDLATVPAKREMFDRLALHLTSLADQVELAMIEASNKTAKRA</sequence>
<accession>A0A1Y2JLX1</accession>
<name>A0A1Y2JLX1_BRAJP</name>
<proteinExistence type="predicted"/>
<dbReference type="AlphaFoldDB" id="A0A1Y2JLX1"/>
<dbReference type="RefSeq" id="WP_085402473.1">
    <property type="nucleotide sequence ID" value="NZ_NAFL01000265.1"/>
</dbReference>
<reference evidence="1 2" key="1">
    <citation type="submission" date="2017-03" db="EMBL/GenBank/DDBJ databases">
        <title>Whole genome sequences of fourteen strains of Bradyrhizobium canariense and one strain of Bradyrhizobium japonicum isolated from Lupinus (Papilionoideae: Genisteae) species in Algeria.</title>
        <authorList>
            <person name="Crovadore J."/>
            <person name="Chekireb D."/>
            <person name="Brachmann A."/>
            <person name="Chablais R."/>
            <person name="Cochard B."/>
            <person name="Lefort F."/>
        </authorList>
    </citation>
    <scope>NUCLEOTIDE SEQUENCE [LARGE SCALE GENOMIC DNA]</scope>
    <source>
        <strain evidence="1 2">UBMA197</strain>
    </source>
</reference>
<organism evidence="1 2">
    <name type="scientific">Bradyrhizobium japonicum</name>
    <dbReference type="NCBI Taxonomy" id="375"/>
    <lineage>
        <taxon>Bacteria</taxon>
        <taxon>Pseudomonadati</taxon>
        <taxon>Pseudomonadota</taxon>
        <taxon>Alphaproteobacteria</taxon>
        <taxon>Hyphomicrobiales</taxon>
        <taxon>Nitrobacteraceae</taxon>
        <taxon>Bradyrhizobium</taxon>
    </lineage>
</organism>
<evidence type="ECO:0000313" key="2">
    <source>
        <dbReference type="Proteomes" id="UP000193335"/>
    </source>
</evidence>
<protein>
    <submittedName>
        <fullName evidence="1">Uncharacterized protein</fullName>
    </submittedName>
</protein>
<dbReference type="Proteomes" id="UP000193335">
    <property type="component" value="Unassembled WGS sequence"/>
</dbReference>
<comment type="caution">
    <text evidence="1">The sequence shown here is derived from an EMBL/GenBank/DDBJ whole genome shotgun (WGS) entry which is preliminary data.</text>
</comment>
<gene>
    <name evidence="1" type="ORF">BSZ19_27400</name>
</gene>